<gene>
    <name evidence="1" type="ordered locus">Lcho_2264</name>
</gene>
<accession>B1Y408</accession>
<protein>
    <recommendedName>
        <fullName evidence="3">Lipoprotein</fullName>
    </recommendedName>
</protein>
<dbReference type="PROSITE" id="PS51257">
    <property type="entry name" value="PROKAR_LIPOPROTEIN"/>
    <property type="match status" value="1"/>
</dbReference>
<dbReference type="AlphaFoldDB" id="B1Y408"/>
<dbReference type="EMBL" id="CP001013">
    <property type="protein sequence ID" value="ACB34530.1"/>
    <property type="molecule type" value="Genomic_DNA"/>
</dbReference>
<name>B1Y408_LEPCP</name>
<reference evidence="1 2" key="1">
    <citation type="submission" date="2008-03" db="EMBL/GenBank/DDBJ databases">
        <title>Complete sequence of Leptothrix cholodnii SP-6.</title>
        <authorList>
            <consortium name="US DOE Joint Genome Institute"/>
            <person name="Copeland A."/>
            <person name="Lucas S."/>
            <person name="Lapidus A."/>
            <person name="Glavina del Rio T."/>
            <person name="Dalin E."/>
            <person name="Tice H."/>
            <person name="Bruce D."/>
            <person name="Goodwin L."/>
            <person name="Pitluck S."/>
            <person name="Chertkov O."/>
            <person name="Brettin T."/>
            <person name="Detter J.C."/>
            <person name="Han C."/>
            <person name="Kuske C.R."/>
            <person name="Schmutz J."/>
            <person name="Larimer F."/>
            <person name="Land M."/>
            <person name="Hauser L."/>
            <person name="Kyrpides N."/>
            <person name="Lykidis A."/>
            <person name="Emerson D."/>
            <person name="Richardson P."/>
        </authorList>
    </citation>
    <scope>NUCLEOTIDE SEQUENCE [LARGE SCALE GENOMIC DNA]</scope>
    <source>
        <strain evidence="2">ATCC 51168 / LMG 8142 / SP-6</strain>
    </source>
</reference>
<evidence type="ECO:0000313" key="1">
    <source>
        <dbReference type="EMBL" id="ACB34530.1"/>
    </source>
</evidence>
<dbReference type="HOGENOM" id="CLU_2193667_0_0_4"/>
<organism evidence="1 2">
    <name type="scientific">Leptothrix cholodnii (strain ATCC 51168 / LMG 8142 / SP-6)</name>
    <name type="common">Leptothrix discophora (strain SP-6)</name>
    <dbReference type="NCBI Taxonomy" id="395495"/>
    <lineage>
        <taxon>Bacteria</taxon>
        <taxon>Pseudomonadati</taxon>
        <taxon>Pseudomonadota</taxon>
        <taxon>Betaproteobacteria</taxon>
        <taxon>Burkholderiales</taxon>
        <taxon>Sphaerotilaceae</taxon>
        <taxon>Leptothrix</taxon>
    </lineage>
</organism>
<sequence length="108" mass="11372">MKVWRVVGLVVWMPLVVGCAALPTEGFGIEQTNSLPSQECQRVGRVEGKSYFGAGVVGAGSGHYHSRRAALEEAPAGLVAKATHVVWEPPAGFGVDLAVGVLFRCPKV</sequence>
<dbReference type="KEGG" id="lch:Lcho_2264"/>
<dbReference type="STRING" id="395495.Lcho_2264"/>
<dbReference type="Proteomes" id="UP000001693">
    <property type="component" value="Chromosome"/>
</dbReference>
<proteinExistence type="predicted"/>
<evidence type="ECO:0008006" key="3">
    <source>
        <dbReference type="Google" id="ProtNLM"/>
    </source>
</evidence>
<keyword evidence="2" id="KW-1185">Reference proteome</keyword>
<dbReference type="RefSeq" id="WP_012347290.1">
    <property type="nucleotide sequence ID" value="NC_010524.1"/>
</dbReference>
<evidence type="ECO:0000313" key="2">
    <source>
        <dbReference type="Proteomes" id="UP000001693"/>
    </source>
</evidence>